<feature type="chain" id="PRO_5023041735" description="Tannase/feruloyl esterase family alpha/beta hydrolase" evidence="1">
    <location>
        <begin position="24"/>
        <end position="703"/>
    </location>
</feature>
<feature type="signal peptide" evidence="1">
    <location>
        <begin position="1"/>
        <end position="23"/>
    </location>
</feature>
<dbReference type="EMBL" id="VUOE01000003">
    <property type="protein sequence ID" value="KAA2215767.1"/>
    <property type="molecule type" value="Genomic_DNA"/>
</dbReference>
<sequence length="703" mass="77533">MKNLFNSILLTTLFILIGQNSMAQDDLTMKNWVLDTNDSIFTKPYIDIDKWYDASGGYRYIHGGFTGTNTKFSFYFPEKKNYSGRFFQYITPFPDNENLAQGNQGESDVIGFSVSNGAYLVETNGGGPTDFSNPMANDPTIGAYRANAAAAQFSRLVAQTLFGGSRPFGYCFGGSGGAYRTVGGLENTNAVWDGAVPFVMGSPMAIPNSFTFRMHAMRILKDKFPQIVDALEPGGSGDPYAGLNEEEKAALEEATKMGFPPKAWFAYKEMGIHGFLVLYNGVVMADQAYFNEDFWSKEGYLGAHPTQSLLDARIQEKTKIKRIIEIDEAVAIGLSEPLSEEDRGSADKAWKNTGEVKGGKPVGYFLENTMPKVGFMGGDLLILSGEAEGQRLQIDKLDADKVSLAPTNPLNILAKLKPGDEVQVDNSNFLAVQTYHRHQIPGPEYVVYEQFKDSLGNPLYPQRPMLLGPLFTMGAAGSVPTGKYNGKVILLGSLWDSEAHPWQQAWYHDRVKEHLGDKTNDNFRIWFTDHANHADASNSGHELHIVSYLGVVQQALLDLSDWVEKGIAPAQSTHYEIIDGQVVVSDNADVRLGIQPLVIAKANGGERANVKVGEKVHFSTEITLPKDTGYIVSVAWDFDGSGNFENEIRIPPGKSELTLETSHAFNEKGTHFPTVRIASQRDGNKDIPFTLIRNLDRVRVIVK</sequence>
<comment type="caution">
    <text evidence="2">The sequence shown here is derived from an EMBL/GenBank/DDBJ whole genome shotgun (WGS) entry which is preliminary data.</text>
</comment>
<evidence type="ECO:0000313" key="3">
    <source>
        <dbReference type="Proteomes" id="UP000323188"/>
    </source>
</evidence>
<evidence type="ECO:0000313" key="2">
    <source>
        <dbReference type="EMBL" id="KAA2215767.1"/>
    </source>
</evidence>
<dbReference type="RefSeq" id="WP_154920405.1">
    <property type="nucleotide sequence ID" value="NZ_VUOE01000003.1"/>
</dbReference>
<evidence type="ECO:0008006" key="4">
    <source>
        <dbReference type="Google" id="ProtNLM"/>
    </source>
</evidence>
<evidence type="ECO:0000256" key="1">
    <source>
        <dbReference type="SAM" id="SignalP"/>
    </source>
</evidence>
<proteinExistence type="predicted"/>
<gene>
    <name evidence="2" type="ORF">F0361_16360</name>
</gene>
<accession>A0A5B2TMS5</accession>
<name>A0A5B2TMS5_9FLAO</name>
<protein>
    <recommendedName>
        <fullName evidence="4">Tannase/feruloyl esterase family alpha/beta hydrolase</fullName>
    </recommendedName>
</protein>
<dbReference type="AlphaFoldDB" id="A0A5B2TMS5"/>
<organism evidence="2 3">
    <name type="scientific">Maribacter flavus</name>
    <dbReference type="NCBI Taxonomy" id="1658664"/>
    <lineage>
        <taxon>Bacteria</taxon>
        <taxon>Pseudomonadati</taxon>
        <taxon>Bacteroidota</taxon>
        <taxon>Flavobacteriia</taxon>
        <taxon>Flavobacteriales</taxon>
        <taxon>Flavobacteriaceae</taxon>
        <taxon>Maribacter</taxon>
    </lineage>
</organism>
<reference evidence="2 3" key="1">
    <citation type="submission" date="2019-09" db="EMBL/GenBank/DDBJ databases">
        <authorList>
            <person name="Khan S.A."/>
            <person name="Jeon C.O."/>
            <person name="Chun B.H."/>
            <person name="Jeong S.E."/>
        </authorList>
    </citation>
    <scope>NUCLEOTIDE SEQUENCE [LARGE SCALE GENOMIC DNA]</scope>
    <source>
        <strain evidence="2 3">KCTC 42508</strain>
    </source>
</reference>
<keyword evidence="1" id="KW-0732">Signal</keyword>
<dbReference type="Proteomes" id="UP000323188">
    <property type="component" value="Unassembled WGS sequence"/>
</dbReference>